<feature type="non-terminal residue" evidence="1">
    <location>
        <position position="1"/>
    </location>
</feature>
<protein>
    <submittedName>
        <fullName evidence="1">Heparinase II/III family protein</fullName>
    </submittedName>
</protein>
<evidence type="ECO:0000313" key="1">
    <source>
        <dbReference type="EMBL" id="MBW7461578.1"/>
    </source>
</evidence>
<dbReference type="Proteomes" id="UP001519887">
    <property type="component" value="Unassembled WGS sequence"/>
</dbReference>
<evidence type="ECO:0000313" key="2">
    <source>
        <dbReference type="Proteomes" id="UP001519887"/>
    </source>
</evidence>
<proteinExistence type="predicted"/>
<feature type="non-terminal residue" evidence="1">
    <location>
        <position position="178"/>
    </location>
</feature>
<keyword evidence="2" id="KW-1185">Reference proteome</keyword>
<dbReference type="EMBL" id="JAHZIK010003075">
    <property type="protein sequence ID" value="MBW7461578.1"/>
    <property type="molecule type" value="Genomic_DNA"/>
</dbReference>
<gene>
    <name evidence="1" type="ORF">K0U00_46725</name>
</gene>
<reference evidence="1 2" key="1">
    <citation type="submission" date="2021-07" db="EMBL/GenBank/DDBJ databases">
        <title>Paenibacillus radiodurans sp. nov., isolated from the southeastern edge of Tengger Desert.</title>
        <authorList>
            <person name="Zhang G."/>
        </authorList>
    </citation>
    <scope>NUCLEOTIDE SEQUENCE [LARGE SCALE GENOMIC DNA]</scope>
    <source>
        <strain evidence="1 2">CCM 7311</strain>
    </source>
</reference>
<dbReference type="Gene3D" id="2.70.98.70">
    <property type="match status" value="1"/>
</dbReference>
<accession>A0ABS7CKW8</accession>
<organism evidence="1 2">
    <name type="scientific">Paenibacillus sepulcri</name>
    <dbReference type="NCBI Taxonomy" id="359917"/>
    <lineage>
        <taxon>Bacteria</taxon>
        <taxon>Bacillati</taxon>
        <taxon>Bacillota</taxon>
        <taxon>Bacilli</taxon>
        <taxon>Bacillales</taxon>
        <taxon>Paenibacillaceae</taxon>
        <taxon>Paenibacillus</taxon>
    </lineage>
</organism>
<comment type="caution">
    <text evidence="1">The sequence shown here is derived from an EMBL/GenBank/DDBJ whole genome shotgun (WGS) entry which is preliminary data.</text>
</comment>
<sequence>SLQIAGGIPDTLPSYLLESSIPQEAPELAPFISLPDLGLISSVRWHEGEPVKMLIVGNQAGASHTHEDKGHFVLEYAGETVAMEMGTCDYSHPMAEVLKHCGRHNMLVPVGMEERSRPQNPIMADIKPKGQGDAASFHAEMNVSPGWEEYYRSWVRIWDSPAPDEWTITDSYELIRGT</sequence>
<name>A0ABS7CKW8_9BACL</name>